<evidence type="ECO:0000256" key="9">
    <source>
        <dbReference type="NCBIfam" id="TIGR00233"/>
    </source>
</evidence>
<evidence type="ECO:0000256" key="2">
    <source>
        <dbReference type="ARBA" id="ARBA00013161"/>
    </source>
</evidence>
<dbReference type="FunFam" id="1.10.240.10:FF:000005">
    <property type="entry name" value="Tryptophan--tRNA ligase"/>
    <property type="match status" value="1"/>
</dbReference>
<comment type="similarity">
    <text evidence="1 10">Belongs to the class-I aminoacyl-tRNA synthetase family.</text>
</comment>
<dbReference type="GO" id="GO:0005524">
    <property type="term" value="F:ATP binding"/>
    <property type="evidence" value="ECO:0007669"/>
    <property type="project" value="UniProtKB-KW"/>
</dbReference>
<dbReference type="PANTHER" id="PTHR43766:SF1">
    <property type="entry name" value="TRYPTOPHAN--TRNA LIGASE, MITOCHONDRIAL"/>
    <property type="match status" value="1"/>
</dbReference>
<evidence type="ECO:0000256" key="10">
    <source>
        <dbReference type="RuleBase" id="RU363036"/>
    </source>
</evidence>
<evidence type="ECO:0000256" key="6">
    <source>
        <dbReference type="ARBA" id="ARBA00022917"/>
    </source>
</evidence>
<dbReference type="GO" id="GO:0005737">
    <property type="term" value="C:cytoplasm"/>
    <property type="evidence" value="ECO:0007669"/>
    <property type="project" value="UniProtKB-UniRule"/>
</dbReference>
<comment type="catalytic activity">
    <reaction evidence="8">
        <text>tRNA(Trp) + L-tryptophan + ATP = L-tryptophyl-tRNA(Trp) + AMP + diphosphate + H(+)</text>
        <dbReference type="Rhea" id="RHEA:24080"/>
        <dbReference type="Rhea" id="RHEA-COMP:9671"/>
        <dbReference type="Rhea" id="RHEA-COMP:9705"/>
        <dbReference type="ChEBI" id="CHEBI:15378"/>
        <dbReference type="ChEBI" id="CHEBI:30616"/>
        <dbReference type="ChEBI" id="CHEBI:33019"/>
        <dbReference type="ChEBI" id="CHEBI:57912"/>
        <dbReference type="ChEBI" id="CHEBI:78442"/>
        <dbReference type="ChEBI" id="CHEBI:78535"/>
        <dbReference type="ChEBI" id="CHEBI:456215"/>
        <dbReference type="EC" id="6.1.1.2"/>
    </reaction>
</comment>
<name>A0A1X6X0U6_9MICO</name>
<dbReference type="RefSeq" id="WP_087104022.1">
    <property type="nucleotide sequence ID" value="NZ_FWFG01000064.1"/>
</dbReference>
<dbReference type="InterPro" id="IPR002306">
    <property type="entry name" value="Trp-tRNA-ligase"/>
</dbReference>
<dbReference type="AlphaFoldDB" id="A0A1X6X0U6"/>
<dbReference type="PRINTS" id="PR01039">
    <property type="entry name" value="TRNASYNTHTRP"/>
</dbReference>
<dbReference type="InterPro" id="IPR050203">
    <property type="entry name" value="Trp-tRNA_synthetase"/>
</dbReference>
<dbReference type="Gene3D" id="1.10.240.10">
    <property type="entry name" value="Tyrosyl-Transfer RNA Synthetase"/>
    <property type="match status" value="1"/>
</dbReference>
<dbReference type="NCBIfam" id="TIGR00233">
    <property type="entry name" value="trpS"/>
    <property type="match status" value="1"/>
</dbReference>
<evidence type="ECO:0000256" key="3">
    <source>
        <dbReference type="ARBA" id="ARBA00022598"/>
    </source>
</evidence>
<keyword evidence="7 10" id="KW-0030">Aminoacyl-tRNA synthetase</keyword>
<keyword evidence="12" id="KW-1185">Reference proteome</keyword>
<dbReference type="InterPro" id="IPR002305">
    <property type="entry name" value="aa-tRNA-synth_Ic"/>
</dbReference>
<dbReference type="Gene3D" id="3.40.50.620">
    <property type="entry name" value="HUPs"/>
    <property type="match status" value="1"/>
</dbReference>
<dbReference type="Pfam" id="PF00579">
    <property type="entry name" value="tRNA-synt_1b"/>
    <property type="match status" value="1"/>
</dbReference>
<accession>A0A1X6X0U6</accession>
<evidence type="ECO:0000256" key="1">
    <source>
        <dbReference type="ARBA" id="ARBA00005594"/>
    </source>
</evidence>
<keyword evidence="6 10" id="KW-0648">Protein biosynthesis</keyword>
<dbReference type="EC" id="6.1.1.2" evidence="2 9"/>
<keyword evidence="3 10" id="KW-0436">Ligase</keyword>
<gene>
    <name evidence="11" type="ORF">FM110_07160</name>
</gene>
<dbReference type="EMBL" id="FWFG01000064">
    <property type="protein sequence ID" value="SLM91889.1"/>
    <property type="molecule type" value="Genomic_DNA"/>
</dbReference>
<organism evidence="11 12">
    <name type="scientific">Brachybacterium nesterenkovii</name>
    <dbReference type="NCBI Taxonomy" id="47847"/>
    <lineage>
        <taxon>Bacteria</taxon>
        <taxon>Bacillati</taxon>
        <taxon>Actinomycetota</taxon>
        <taxon>Actinomycetes</taxon>
        <taxon>Micrococcales</taxon>
        <taxon>Dermabacteraceae</taxon>
        <taxon>Brachybacterium</taxon>
    </lineage>
</organism>
<dbReference type="PANTHER" id="PTHR43766">
    <property type="entry name" value="TRYPTOPHAN--TRNA LIGASE, MITOCHONDRIAL"/>
    <property type="match status" value="1"/>
</dbReference>
<dbReference type="GO" id="GO:0006436">
    <property type="term" value="P:tryptophanyl-tRNA aminoacylation"/>
    <property type="evidence" value="ECO:0007669"/>
    <property type="project" value="UniProtKB-UniRule"/>
</dbReference>
<keyword evidence="5 10" id="KW-0067">ATP-binding</keyword>
<keyword evidence="4 10" id="KW-0547">Nucleotide-binding</keyword>
<proteinExistence type="inferred from homology"/>
<dbReference type="OrthoDB" id="9801042at2"/>
<dbReference type="CDD" id="cd00806">
    <property type="entry name" value="TrpRS_core"/>
    <property type="match status" value="1"/>
</dbReference>
<evidence type="ECO:0000256" key="4">
    <source>
        <dbReference type="ARBA" id="ARBA00022741"/>
    </source>
</evidence>
<dbReference type="GO" id="GO:0004830">
    <property type="term" value="F:tryptophan-tRNA ligase activity"/>
    <property type="evidence" value="ECO:0007669"/>
    <property type="project" value="UniProtKB-UniRule"/>
</dbReference>
<dbReference type="InterPro" id="IPR001412">
    <property type="entry name" value="aa-tRNA-synth_I_CS"/>
</dbReference>
<evidence type="ECO:0000313" key="11">
    <source>
        <dbReference type="EMBL" id="SLM91889.1"/>
    </source>
</evidence>
<evidence type="ECO:0000313" key="12">
    <source>
        <dbReference type="Proteomes" id="UP000195981"/>
    </source>
</evidence>
<sequence length="360" mass="39163">MTDAANPTVHRSSYDAALARSEALEARIASDPSGLRVLTGDRPTGALHVGHYFGTLRNRVRLQEAGVETWVLVADYQVITDRDVIGDIKGSVRELLTDYLAVGIDPERATIFAHSAVPALNQLLLPFLSLVTQPELERNPTVKAELQAAGKSAMGGLLLTYPVHQAADILFCHGNVVPVGKDQLPHIEQTRVIARRFNERYAGGEQLFAEPDALLSEAPTILGLDGDKMSKSRGNAIMLRMTEAETAKLVKKAKTDADRTITFDPEGRPEVANLLTLTALSTGRTPEEIAAEIGDKGAGTLKVMCAEALNAHFAPIRERRAELEKDPAQLFEILRRGNERANAVADDTLARVREVMGMVY</sequence>
<protein>
    <recommendedName>
        <fullName evidence="2 9">Tryptophan--tRNA ligase</fullName>
        <ecNumber evidence="2 9">6.1.1.2</ecNumber>
    </recommendedName>
</protein>
<dbReference type="Proteomes" id="UP000195981">
    <property type="component" value="Unassembled WGS sequence"/>
</dbReference>
<dbReference type="InterPro" id="IPR014729">
    <property type="entry name" value="Rossmann-like_a/b/a_fold"/>
</dbReference>
<dbReference type="SUPFAM" id="SSF52374">
    <property type="entry name" value="Nucleotidylyl transferase"/>
    <property type="match status" value="1"/>
</dbReference>
<evidence type="ECO:0000256" key="8">
    <source>
        <dbReference type="ARBA" id="ARBA00049929"/>
    </source>
</evidence>
<dbReference type="PROSITE" id="PS00178">
    <property type="entry name" value="AA_TRNA_LIGASE_I"/>
    <property type="match status" value="1"/>
</dbReference>
<evidence type="ECO:0000256" key="7">
    <source>
        <dbReference type="ARBA" id="ARBA00023146"/>
    </source>
</evidence>
<reference evidence="11 12" key="1">
    <citation type="submission" date="2017-02" db="EMBL/GenBank/DDBJ databases">
        <authorList>
            <person name="Peterson S.W."/>
        </authorList>
    </citation>
    <scope>NUCLEOTIDE SEQUENCE [LARGE SCALE GENOMIC DNA]</scope>
    <source>
        <strain evidence="11 12">CIP104813</strain>
    </source>
</reference>
<evidence type="ECO:0000256" key="5">
    <source>
        <dbReference type="ARBA" id="ARBA00022840"/>
    </source>
</evidence>